<feature type="region of interest" description="Disordered" evidence="1">
    <location>
        <begin position="1"/>
        <end position="21"/>
    </location>
</feature>
<proteinExistence type="predicted"/>
<dbReference type="EMBL" id="CP086716">
    <property type="protein sequence ID" value="WOO80928.1"/>
    <property type="molecule type" value="Genomic_DNA"/>
</dbReference>
<organism evidence="2 3">
    <name type="scientific">Vanrija pseudolonga</name>
    <dbReference type="NCBI Taxonomy" id="143232"/>
    <lineage>
        <taxon>Eukaryota</taxon>
        <taxon>Fungi</taxon>
        <taxon>Dikarya</taxon>
        <taxon>Basidiomycota</taxon>
        <taxon>Agaricomycotina</taxon>
        <taxon>Tremellomycetes</taxon>
        <taxon>Trichosporonales</taxon>
        <taxon>Trichosporonaceae</taxon>
        <taxon>Vanrija</taxon>
    </lineage>
</organism>
<protein>
    <submittedName>
        <fullName evidence="2">Uncharacterized protein</fullName>
    </submittedName>
</protein>
<evidence type="ECO:0000313" key="3">
    <source>
        <dbReference type="Proteomes" id="UP000827549"/>
    </source>
</evidence>
<sequence length="376" mass="40614">MDGVDNVATASAAPLEAPPPLPNDVRDAILSHLLPPAPPLPVELLARSFIERLTFLPPAEDDIDAQLSPFPTGGTPLDPNPLATALDALSGGFTLHPTQYTFDGEMLLARSVISPEHGYGGAVETQFEHDAKRGWTYRGSKPKFSLGDDEHDADHRGWVSHIENVSYSDDTAPEDYWAGFTPPSQRAELPGDNDEDDYWAQYGAGAEPEREVQTPAKSNIAVAGPETAATLSLFLQGLVAKEDDEAAETEAPAPAPVEKEPSPPGVLEQKIRAKVRNILMRAWSAFAADTDAEAAGFDWLRICRGVNERPSWGNGATTDAYFADARTAVLTARVEAAKEVFSAVDDSRDGFWRLVEDAIKIHTSPVLGDNEAPFEF</sequence>
<dbReference type="GeneID" id="87807695"/>
<gene>
    <name evidence="2" type="ORF">LOC62_03G004457</name>
</gene>
<keyword evidence="3" id="KW-1185">Reference proteome</keyword>
<feature type="region of interest" description="Disordered" evidence="1">
    <location>
        <begin position="243"/>
        <end position="264"/>
    </location>
</feature>
<evidence type="ECO:0000256" key="1">
    <source>
        <dbReference type="SAM" id="MobiDB-lite"/>
    </source>
</evidence>
<dbReference type="Proteomes" id="UP000827549">
    <property type="component" value="Chromosome 3"/>
</dbReference>
<evidence type="ECO:0000313" key="2">
    <source>
        <dbReference type="EMBL" id="WOO80928.1"/>
    </source>
</evidence>
<reference evidence="2" key="1">
    <citation type="submission" date="2023-10" db="EMBL/GenBank/DDBJ databases">
        <authorList>
            <person name="Noh H."/>
        </authorList>
    </citation>
    <scope>NUCLEOTIDE SEQUENCE</scope>
    <source>
        <strain evidence="2">DUCC4014</strain>
    </source>
</reference>
<dbReference type="RefSeq" id="XP_062626960.1">
    <property type="nucleotide sequence ID" value="XM_062770976.1"/>
</dbReference>
<dbReference type="AlphaFoldDB" id="A0AAF0Y619"/>
<accession>A0AAF0Y619</accession>
<name>A0AAF0Y619_9TREE</name>